<dbReference type="EMBL" id="KB206455">
    <property type="protein sequence ID" value="ELP91617.1"/>
    <property type="molecule type" value="Genomic_DNA"/>
</dbReference>
<dbReference type="PROSITE" id="PS00125">
    <property type="entry name" value="SER_THR_PHOSPHATASE"/>
    <property type="match status" value="1"/>
</dbReference>
<feature type="compositionally biased region" description="Basic and acidic residues" evidence="2">
    <location>
        <begin position="396"/>
        <end position="415"/>
    </location>
</feature>
<keyword evidence="5" id="KW-1185">Reference proteome</keyword>
<dbReference type="KEGG" id="eiv:EIN_205540"/>
<dbReference type="SMART" id="SM00156">
    <property type="entry name" value="PP2Ac"/>
    <property type="match status" value="1"/>
</dbReference>
<name>A0A0A1U9B9_ENTIV</name>
<dbReference type="GO" id="GO:0033192">
    <property type="term" value="F:calmodulin-dependent protein phosphatase activity"/>
    <property type="evidence" value="ECO:0007669"/>
    <property type="project" value="InterPro"/>
</dbReference>
<dbReference type="PANTHER" id="PTHR45673">
    <property type="entry name" value="SERINE/THREONINE-PROTEIN PHOSPHATASE 2B CATALYTIC SUBUNIT 1-RELATED"/>
    <property type="match status" value="1"/>
</dbReference>
<feature type="region of interest" description="Disordered" evidence="2">
    <location>
        <begin position="393"/>
        <end position="417"/>
    </location>
</feature>
<keyword evidence="1 4" id="KW-0378">Hydrolase</keyword>
<dbReference type="InterPro" id="IPR029052">
    <property type="entry name" value="Metallo-depent_PP-like"/>
</dbReference>
<dbReference type="Pfam" id="PF00149">
    <property type="entry name" value="Metallophos"/>
    <property type="match status" value="1"/>
</dbReference>
<gene>
    <name evidence="4" type="ORF">EIN_205540</name>
</gene>
<dbReference type="VEuPathDB" id="AmoebaDB:EIN_205540"/>
<dbReference type="GeneID" id="14890595"/>
<evidence type="ECO:0000256" key="1">
    <source>
        <dbReference type="RuleBase" id="RU004273"/>
    </source>
</evidence>
<sequence length="476" mass="53964">MSISSNELDLCVIDGVYDIAELREHFEKGGVITTNSFTALIKNVTPLFVQEDNLIKTSGDAVVFGDIHGQYFDFMAELDAIGEDVDTHKLLFLGDYVDRGEYSCEVLITLLCLKYNSPDTVYLLRGNHETQDMTMTYGFHTECQWKYNELIYTALLEVFQALPLAILLDTSCGTFFICHGGLSPDLNSCEDVNRLTRFTEPGEVGLLTDLLWADPVPADEEKDLSTYTFGDNEERQCSCYFGQRAVEDFIDTNKLAGILRGHQCVEEGFQTNFERNGKPLCFTVFSAPGYYDDNKAAVFILGDGGVNIKLFGEEDMTQYFFKLRDPLMWGLQRVFLEMTSIFDEVKMCAFNAVEGGDEIEVTREKTFNEADEVRQEKMKLQIPQRVTPLLNNQQNEEIKSPKFGSKTREDKKEDISGVGSPKVFRKWNKKGKGKESRTNLLANSLSYEVPQRKVMHLMKSVETETPSLCLLVCIFV</sequence>
<feature type="domain" description="Serine/threonine specific protein phosphatases" evidence="3">
    <location>
        <begin position="124"/>
        <end position="129"/>
    </location>
</feature>
<proteinExistence type="inferred from homology"/>
<organism evidence="4 5">
    <name type="scientific">Entamoeba invadens IP1</name>
    <dbReference type="NCBI Taxonomy" id="370355"/>
    <lineage>
        <taxon>Eukaryota</taxon>
        <taxon>Amoebozoa</taxon>
        <taxon>Evosea</taxon>
        <taxon>Archamoebae</taxon>
        <taxon>Mastigamoebida</taxon>
        <taxon>Entamoebidae</taxon>
        <taxon>Entamoeba</taxon>
    </lineage>
</organism>
<dbReference type="GO" id="GO:0097720">
    <property type="term" value="P:calcineurin-mediated signaling"/>
    <property type="evidence" value="ECO:0007669"/>
    <property type="project" value="InterPro"/>
</dbReference>
<evidence type="ECO:0000256" key="2">
    <source>
        <dbReference type="SAM" id="MobiDB-lite"/>
    </source>
</evidence>
<reference evidence="4 5" key="1">
    <citation type="submission" date="2012-10" db="EMBL/GenBank/DDBJ databases">
        <authorList>
            <person name="Zafar N."/>
            <person name="Inman J."/>
            <person name="Hall N."/>
            <person name="Lorenzi H."/>
            <person name="Caler E."/>
        </authorList>
    </citation>
    <scope>NUCLEOTIDE SEQUENCE [LARGE SCALE GENOMIC DNA]</scope>
    <source>
        <strain evidence="4 5">IP1</strain>
    </source>
</reference>
<dbReference type="Gene3D" id="3.60.21.10">
    <property type="match status" value="1"/>
</dbReference>
<comment type="catalytic activity">
    <reaction evidence="1">
        <text>O-phospho-L-threonyl-[protein] + H2O = L-threonyl-[protein] + phosphate</text>
        <dbReference type="Rhea" id="RHEA:47004"/>
        <dbReference type="Rhea" id="RHEA-COMP:11060"/>
        <dbReference type="Rhea" id="RHEA-COMP:11605"/>
        <dbReference type="ChEBI" id="CHEBI:15377"/>
        <dbReference type="ChEBI" id="CHEBI:30013"/>
        <dbReference type="ChEBI" id="CHEBI:43474"/>
        <dbReference type="ChEBI" id="CHEBI:61977"/>
        <dbReference type="EC" id="3.1.3.16"/>
    </reaction>
</comment>
<dbReference type="SUPFAM" id="SSF56300">
    <property type="entry name" value="Metallo-dependent phosphatases"/>
    <property type="match status" value="1"/>
</dbReference>
<dbReference type="PRINTS" id="PR00114">
    <property type="entry name" value="STPHPHTASE"/>
</dbReference>
<evidence type="ECO:0000313" key="4">
    <source>
        <dbReference type="EMBL" id="ELP91617.1"/>
    </source>
</evidence>
<dbReference type="OrthoDB" id="5593063at2759"/>
<comment type="similarity">
    <text evidence="1">Belongs to the PPP phosphatase family.</text>
</comment>
<dbReference type="RefSeq" id="XP_004258388.1">
    <property type="nucleotide sequence ID" value="XM_004258340.1"/>
</dbReference>
<protein>
    <recommendedName>
        <fullName evidence="1">Serine/threonine-protein phosphatase</fullName>
        <ecNumber evidence="1">3.1.3.16</ecNumber>
    </recommendedName>
</protein>
<evidence type="ECO:0000313" key="5">
    <source>
        <dbReference type="Proteomes" id="UP000014680"/>
    </source>
</evidence>
<dbReference type="EC" id="3.1.3.16" evidence="1"/>
<dbReference type="AlphaFoldDB" id="A0A0A1U9B9"/>
<accession>A0A0A1U9B9</accession>
<dbReference type="Proteomes" id="UP000014680">
    <property type="component" value="Unassembled WGS sequence"/>
</dbReference>
<dbReference type="InterPro" id="IPR043360">
    <property type="entry name" value="PP2B"/>
</dbReference>
<dbReference type="InterPro" id="IPR004843">
    <property type="entry name" value="Calcineurin-like_PHP"/>
</dbReference>
<dbReference type="InterPro" id="IPR006186">
    <property type="entry name" value="Ser/Thr-sp_prot-phosphatase"/>
</dbReference>
<evidence type="ECO:0000259" key="3">
    <source>
        <dbReference type="PROSITE" id="PS00125"/>
    </source>
</evidence>